<organism evidence="13 14">
    <name type="scientific">Enhygromyxa salina</name>
    <dbReference type="NCBI Taxonomy" id="215803"/>
    <lineage>
        <taxon>Bacteria</taxon>
        <taxon>Pseudomonadati</taxon>
        <taxon>Myxococcota</taxon>
        <taxon>Polyangia</taxon>
        <taxon>Nannocystales</taxon>
        <taxon>Nannocystaceae</taxon>
        <taxon>Enhygromyxa</taxon>
    </lineage>
</organism>
<dbReference type="Pfam" id="PF00009">
    <property type="entry name" value="GTP_EFTU"/>
    <property type="match status" value="1"/>
</dbReference>
<evidence type="ECO:0000256" key="11">
    <source>
        <dbReference type="NCBIfam" id="TIGR00485"/>
    </source>
</evidence>
<keyword evidence="5 13" id="KW-0251">Elongation factor</keyword>
<comment type="caution">
    <text evidence="13">The sequence shown here is derived from an EMBL/GenBank/DDBJ whole genome shotgun (WGS) entry which is preliminary data.</text>
</comment>
<dbReference type="NCBIfam" id="TIGR00231">
    <property type="entry name" value="small_GTP"/>
    <property type="match status" value="1"/>
</dbReference>
<keyword evidence="7" id="KW-0460">Magnesium</keyword>
<dbReference type="InterPro" id="IPR009000">
    <property type="entry name" value="Transl_B-barrel_sf"/>
</dbReference>
<keyword evidence="2" id="KW-0963">Cytoplasm</keyword>
<dbReference type="NCBIfam" id="TIGR00485">
    <property type="entry name" value="EF-Tu"/>
    <property type="match status" value="1"/>
</dbReference>
<dbReference type="Proteomes" id="UP000238823">
    <property type="component" value="Unassembled WGS sequence"/>
</dbReference>
<sequence>MSIKQHLNVGTIGHVDHGKTTLTAAITKVAAQKFGGTAKAFDQIDNAKEEKERGITIMASHVEYESDSRHYAHIDCPGHADYIKNMITGASQMDGAILLVDGSQGPQHQTREHILLARQVGVAQMVVFVNKVDIADPEMLELVELEVTEMLESQGFEGSPFIRGSALLALQGDDTQCVVALLDAMDQHLTVPVRDLQAPFLMPIEGVCTIAGRGTVVTGRVERGTAKLGDKVQIVGRSDSKPIEAVITGIQAFHKDIPSADAGLNVGLLLRGVERDAVERGQVAIAPNSIQPHKLGKAEIFTLTEKEGGRHTGFGTGYSPQFFFGAGDVTAIVDVGAVGSVNPGDRAEISFSLKKPVACEAGMRFAIREGGKTVGAGVVLEVTP</sequence>
<evidence type="ECO:0000313" key="13">
    <source>
        <dbReference type="EMBL" id="PRQ08278.1"/>
    </source>
</evidence>
<evidence type="ECO:0000256" key="5">
    <source>
        <dbReference type="ARBA" id="ARBA00022768"/>
    </source>
</evidence>
<keyword evidence="4" id="KW-0547">Nucleotide-binding</keyword>
<dbReference type="GO" id="GO:0005525">
    <property type="term" value="F:GTP binding"/>
    <property type="evidence" value="ECO:0007669"/>
    <property type="project" value="UniProtKB-UniRule"/>
</dbReference>
<keyword evidence="3" id="KW-0479">Metal-binding</keyword>
<dbReference type="InterPro" id="IPR050055">
    <property type="entry name" value="EF-Tu_GTPase"/>
</dbReference>
<dbReference type="NCBIfam" id="NF009372">
    <property type="entry name" value="PRK12735.1"/>
    <property type="match status" value="1"/>
</dbReference>
<evidence type="ECO:0000256" key="6">
    <source>
        <dbReference type="ARBA" id="ARBA00022801"/>
    </source>
</evidence>
<dbReference type="InterPro" id="IPR005225">
    <property type="entry name" value="Small_GTP-bd"/>
</dbReference>
<dbReference type="SUPFAM" id="SSF50465">
    <property type="entry name" value="EF-Tu/eEF-1alpha/eIF2-gamma C-terminal domain"/>
    <property type="match status" value="1"/>
</dbReference>
<dbReference type="OrthoDB" id="9803139at2"/>
<dbReference type="RefSeq" id="WP_106088923.1">
    <property type="nucleotide sequence ID" value="NZ_PVNL01000042.1"/>
</dbReference>
<dbReference type="CDD" id="cd01884">
    <property type="entry name" value="EF_Tu"/>
    <property type="match status" value="1"/>
</dbReference>
<evidence type="ECO:0000313" key="14">
    <source>
        <dbReference type="Proteomes" id="UP000238823"/>
    </source>
</evidence>
<dbReference type="InterPro" id="IPR041709">
    <property type="entry name" value="EF-Tu_GTP-bd"/>
</dbReference>
<comment type="subunit">
    <text evidence="1">Monomer.</text>
</comment>
<proteinExistence type="predicted"/>
<reference evidence="13 14" key="1">
    <citation type="submission" date="2018-03" db="EMBL/GenBank/DDBJ databases">
        <title>Draft Genome Sequences of the Obligatory Marine Myxobacteria Enhygromyxa salina SWB007.</title>
        <authorList>
            <person name="Poehlein A."/>
            <person name="Moghaddam J.A."/>
            <person name="Harms H."/>
            <person name="Alanjari M."/>
            <person name="Koenig G.M."/>
            <person name="Daniel R."/>
            <person name="Schaeberle T.F."/>
        </authorList>
    </citation>
    <scope>NUCLEOTIDE SEQUENCE [LARGE SCALE GENOMIC DNA]</scope>
    <source>
        <strain evidence="13 14">SWB007</strain>
    </source>
</reference>
<protein>
    <recommendedName>
        <fullName evidence="10 11">Elongation factor Tu</fullName>
    </recommendedName>
</protein>
<dbReference type="NCBIfam" id="NF009373">
    <property type="entry name" value="PRK12736.1"/>
    <property type="match status" value="1"/>
</dbReference>
<dbReference type="InterPro" id="IPR009001">
    <property type="entry name" value="Transl_elong_EF1A/Init_IF2_C"/>
</dbReference>
<evidence type="ECO:0000256" key="7">
    <source>
        <dbReference type="ARBA" id="ARBA00022842"/>
    </source>
</evidence>
<dbReference type="InterPro" id="IPR027417">
    <property type="entry name" value="P-loop_NTPase"/>
</dbReference>
<dbReference type="FunFam" id="3.40.50.300:FF:000576">
    <property type="entry name" value="Elongation factor Tu"/>
    <property type="match status" value="1"/>
</dbReference>
<dbReference type="InterPro" id="IPR000795">
    <property type="entry name" value="T_Tr_GTP-bd_dom"/>
</dbReference>
<dbReference type="PANTHER" id="PTHR43721">
    <property type="entry name" value="ELONGATION FACTOR TU-RELATED"/>
    <property type="match status" value="1"/>
</dbReference>
<dbReference type="SUPFAM" id="SSF52540">
    <property type="entry name" value="P-loop containing nucleoside triphosphate hydrolases"/>
    <property type="match status" value="1"/>
</dbReference>
<keyword evidence="8" id="KW-0648">Protein biosynthesis</keyword>
<dbReference type="NCBIfam" id="NF000766">
    <property type="entry name" value="PRK00049.1"/>
    <property type="match status" value="1"/>
</dbReference>
<evidence type="ECO:0000259" key="12">
    <source>
        <dbReference type="PROSITE" id="PS51722"/>
    </source>
</evidence>
<evidence type="ECO:0000256" key="10">
    <source>
        <dbReference type="ARBA" id="ARBA00029554"/>
    </source>
</evidence>
<accession>A0A2S9YT61</accession>
<name>A0A2S9YT61_9BACT</name>
<dbReference type="Gene3D" id="2.40.30.10">
    <property type="entry name" value="Translation factors"/>
    <property type="match status" value="2"/>
</dbReference>
<dbReference type="PANTHER" id="PTHR43721:SF22">
    <property type="entry name" value="ELONGATION FACTOR TU, MITOCHONDRIAL"/>
    <property type="match status" value="1"/>
</dbReference>
<evidence type="ECO:0000256" key="9">
    <source>
        <dbReference type="ARBA" id="ARBA00023134"/>
    </source>
</evidence>
<dbReference type="FunFam" id="2.40.30.10:FF:000001">
    <property type="entry name" value="Elongation factor Tu"/>
    <property type="match status" value="1"/>
</dbReference>
<dbReference type="GO" id="GO:0003746">
    <property type="term" value="F:translation elongation factor activity"/>
    <property type="evidence" value="ECO:0007669"/>
    <property type="project" value="UniProtKB-UniRule"/>
</dbReference>
<dbReference type="GO" id="GO:0003924">
    <property type="term" value="F:GTPase activity"/>
    <property type="evidence" value="ECO:0007669"/>
    <property type="project" value="InterPro"/>
</dbReference>
<dbReference type="PROSITE" id="PS51722">
    <property type="entry name" value="G_TR_2"/>
    <property type="match status" value="1"/>
</dbReference>
<dbReference type="EMBL" id="PVNL01000042">
    <property type="protein sequence ID" value="PRQ08278.1"/>
    <property type="molecule type" value="Genomic_DNA"/>
</dbReference>
<dbReference type="PROSITE" id="PS00301">
    <property type="entry name" value="G_TR_1"/>
    <property type="match status" value="1"/>
</dbReference>
<dbReference type="AlphaFoldDB" id="A0A2S9YT61"/>
<dbReference type="Gene3D" id="3.40.50.300">
    <property type="entry name" value="P-loop containing nucleotide triphosphate hydrolases"/>
    <property type="match status" value="1"/>
</dbReference>
<keyword evidence="6" id="KW-0378">Hydrolase</keyword>
<dbReference type="InterPro" id="IPR004161">
    <property type="entry name" value="EFTu-like_2"/>
</dbReference>
<dbReference type="InterPro" id="IPR004160">
    <property type="entry name" value="Transl_elong_EFTu/EF1A_C"/>
</dbReference>
<gene>
    <name evidence="13" type="primary">tufA_1</name>
    <name evidence="13" type="ORF">ENSA7_19010</name>
</gene>
<evidence type="ECO:0000256" key="4">
    <source>
        <dbReference type="ARBA" id="ARBA00022741"/>
    </source>
</evidence>
<evidence type="ECO:0000256" key="2">
    <source>
        <dbReference type="ARBA" id="ARBA00022490"/>
    </source>
</evidence>
<feature type="domain" description="Tr-type G" evidence="12">
    <location>
        <begin position="4"/>
        <end position="193"/>
    </location>
</feature>
<dbReference type="InterPro" id="IPR004541">
    <property type="entry name" value="Transl_elong_EFTu/EF1A_bac/org"/>
</dbReference>
<dbReference type="SUPFAM" id="SSF50447">
    <property type="entry name" value="Translation proteins"/>
    <property type="match status" value="1"/>
</dbReference>
<evidence type="ECO:0000256" key="3">
    <source>
        <dbReference type="ARBA" id="ARBA00022723"/>
    </source>
</evidence>
<dbReference type="InterPro" id="IPR031157">
    <property type="entry name" value="G_TR_CS"/>
</dbReference>
<dbReference type="Pfam" id="PF03144">
    <property type="entry name" value="GTP_EFTU_D2"/>
    <property type="match status" value="1"/>
</dbReference>
<dbReference type="GO" id="GO:0046872">
    <property type="term" value="F:metal ion binding"/>
    <property type="evidence" value="ECO:0007669"/>
    <property type="project" value="UniProtKB-KW"/>
</dbReference>
<dbReference type="Pfam" id="PF03143">
    <property type="entry name" value="GTP_EFTU_D3"/>
    <property type="match status" value="1"/>
</dbReference>
<evidence type="ECO:0000256" key="1">
    <source>
        <dbReference type="ARBA" id="ARBA00011245"/>
    </source>
</evidence>
<keyword evidence="9" id="KW-0342">GTP-binding</keyword>
<dbReference type="PRINTS" id="PR00315">
    <property type="entry name" value="ELONGATNFCT"/>
</dbReference>
<evidence type="ECO:0000256" key="8">
    <source>
        <dbReference type="ARBA" id="ARBA00022917"/>
    </source>
</evidence>